<protein>
    <submittedName>
        <fullName evidence="2">Uncharacterized protein</fullName>
    </submittedName>
</protein>
<evidence type="ECO:0000256" key="1">
    <source>
        <dbReference type="SAM" id="MobiDB-lite"/>
    </source>
</evidence>
<name>A0A2H0UK32_9BACT</name>
<accession>A0A2H0UK32</accession>
<reference evidence="3" key="1">
    <citation type="submission" date="2017-09" db="EMBL/GenBank/DDBJ databases">
        <title>Depth-based differentiation of microbial function through sediment-hosted aquifers and enrichment of novel symbionts in the deep terrestrial subsurface.</title>
        <authorList>
            <person name="Probst A.J."/>
            <person name="Ladd B."/>
            <person name="Jarett J.K."/>
            <person name="Geller-Mcgrath D.E."/>
            <person name="Sieber C.M.K."/>
            <person name="Emerson J.B."/>
            <person name="Anantharaman K."/>
            <person name="Thomas B.C."/>
            <person name="Malmstrom R."/>
            <person name="Stieglmeier M."/>
            <person name="Klingl A."/>
            <person name="Woyke T."/>
            <person name="Ryan C.M."/>
            <person name="Banfield J.F."/>
        </authorList>
    </citation>
    <scope>NUCLEOTIDE SEQUENCE [LARGE SCALE GENOMIC DNA]</scope>
</reference>
<organism evidence="2 3">
    <name type="scientific">Candidatus Harrisonbacteria bacterium CG10_big_fil_rev_8_21_14_0_10_49_15</name>
    <dbReference type="NCBI Taxonomy" id="1974587"/>
    <lineage>
        <taxon>Bacteria</taxon>
        <taxon>Candidatus Harrisoniibacteriota</taxon>
    </lineage>
</organism>
<feature type="compositionally biased region" description="Polar residues" evidence="1">
    <location>
        <begin position="66"/>
        <end position="75"/>
    </location>
</feature>
<sequence>MKKLLNSSVARTYSLALFAAILIGFLVVPSGAQAQSEKLKEALDQVSESVGALPEESAEASKELNSEATSTEPAPQTVQIQQAAQPIDQAEELASHQEALGSIVDFSILEVDEVLVKLQAALKSPSMKDSAASYKPLVNMLKERRQYLVDLKKTVASDTVDLEYIKATAADLKFWREQFYNPEVKLAIDVPLLSQAAEVLATALNRFTKISNDVSKIEARLNTQVLTPMLKEARASLDKAHWYRRGSQELLISEIKQREALLAQLKKSEADSATTTISILQDLIMPATTSTMVESTEPVSLLAPLEELITQVNEIDIAHKTVQLYTQQVSDNVKTTYQVFLSMSAKAKQLLNR</sequence>
<evidence type="ECO:0000313" key="2">
    <source>
        <dbReference type="EMBL" id="PIR86757.1"/>
    </source>
</evidence>
<feature type="region of interest" description="Disordered" evidence="1">
    <location>
        <begin position="50"/>
        <end position="75"/>
    </location>
</feature>
<dbReference type="Proteomes" id="UP000229526">
    <property type="component" value="Unassembled WGS sequence"/>
</dbReference>
<dbReference type="EMBL" id="PFBD01000028">
    <property type="protein sequence ID" value="PIR86757.1"/>
    <property type="molecule type" value="Genomic_DNA"/>
</dbReference>
<evidence type="ECO:0000313" key="3">
    <source>
        <dbReference type="Proteomes" id="UP000229526"/>
    </source>
</evidence>
<comment type="caution">
    <text evidence="2">The sequence shown here is derived from an EMBL/GenBank/DDBJ whole genome shotgun (WGS) entry which is preliminary data.</text>
</comment>
<dbReference type="AlphaFoldDB" id="A0A2H0UK32"/>
<proteinExistence type="predicted"/>
<gene>
    <name evidence="2" type="ORF">COU11_04600</name>
</gene>